<evidence type="ECO:0000256" key="3">
    <source>
        <dbReference type="ARBA" id="ARBA00022475"/>
    </source>
</evidence>
<dbReference type="Gene3D" id="1.10.3720.10">
    <property type="entry name" value="MetI-like"/>
    <property type="match status" value="1"/>
</dbReference>
<evidence type="ECO:0000256" key="4">
    <source>
        <dbReference type="ARBA" id="ARBA00022692"/>
    </source>
</evidence>
<evidence type="ECO:0000313" key="10">
    <source>
        <dbReference type="Proteomes" id="UP000517523"/>
    </source>
</evidence>
<evidence type="ECO:0000256" key="1">
    <source>
        <dbReference type="ARBA" id="ARBA00004651"/>
    </source>
</evidence>
<comment type="caution">
    <text evidence="9">The sequence shown here is derived from an EMBL/GenBank/DDBJ whole genome shotgun (WGS) entry which is preliminary data.</text>
</comment>
<evidence type="ECO:0000256" key="7">
    <source>
        <dbReference type="RuleBase" id="RU363032"/>
    </source>
</evidence>
<feature type="domain" description="ABC transmembrane type-1" evidence="8">
    <location>
        <begin position="81"/>
        <end position="272"/>
    </location>
</feature>
<keyword evidence="2 7" id="KW-0813">Transport</keyword>
<dbReference type="GO" id="GO:0005886">
    <property type="term" value="C:plasma membrane"/>
    <property type="evidence" value="ECO:0007669"/>
    <property type="project" value="UniProtKB-SubCell"/>
</dbReference>
<reference evidence="9 10" key="1">
    <citation type="submission" date="2020-08" db="EMBL/GenBank/DDBJ databases">
        <title>Genomic Encyclopedia of Type Strains, Phase III (KMG-III): the genomes of soil and plant-associated and newly described type strains.</title>
        <authorList>
            <person name="Whitman W."/>
        </authorList>
    </citation>
    <scope>NUCLEOTIDE SEQUENCE [LARGE SCALE GENOMIC DNA]</scope>
    <source>
        <strain evidence="9 10">CECT 5831</strain>
    </source>
</reference>
<proteinExistence type="inferred from homology"/>
<dbReference type="PANTHER" id="PTHR43744:SF1">
    <property type="entry name" value="BINDING-PROTEIN-DEPENDENT TRANSPORT SYSTEMS INNER MEMBRANE COMPONENT"/>
    <property type="match status" value="1"/>
</dbReference>
<dbReference type="GO" id="GO:0055085">
    <property type="term" value="P:transmembrane transport"/>
    <property type="evidence" value="ECO:0007669"/>
    <property type="project" value="InterPro"/>
</dbReference>
<dbReference type="InterPro" id="IPR035906">
    <property type="entry name" value="MetI-like_sf"/>
</dbReference>
<evidence type="ECO:0000256" key="6">
    <source>
        <dbReference type="ARBA" id="ARBA00023136"/>
    </source>
</evidence>
<dbReference type="AlphaFoldDB" id="A0A839TX43"/>
<feature type="transmembrane region" description="Helical" evidence="7">
    <location>
        <begin position="191"/>
        <end position="213"/>
    </location>
</feature>
<dbReference type="CDD" id="cd06261">
    <property type="entry name" value="TM_PBP2"/>
    <property type="match status" value="1"/>
</dbReference>
<dbReference type="EMBL" id="JACHXJ010000004">
    <property type="protein sequence ID" value="MBB3130160.1"/>
    <property type="molecule type" value="Genomic_DNA"/>
</dbReference>
<dbReference type="InterPro" id="IPR000515">
    <property type="entry name" value="MetI-like"/>
</dbReference>
<feature type="transmembrane region" description="Helical" evidence="7">
    <location>
        <begin position="253"/>
        <end position="272"/>
    </location>
</feature>
<feature type="transmembrane region" description="Helical" evidence="7">
    <location>
        <begin position="149"/>
        <end position="170"/>
    </location>
</feature>
<organism evidence="9 10">
    <name type="scientific">Paenibacillus rhizosphaerae</name>
    <dbReference type="NCBI Taxonomy" id="297318"/>
    <lineage>
        <taxon>Bacteria</taxon>
        <taxon>Bacillati</taxon>
        <taxon>Bacillota</taxon>
        <taxon>Bacilli</taxon>
        <taxon>Bacillales</taxon>
        <taxon>Paenibacillaceae</taxon>
        <taxon>Paenibacillus</taxon>
    </lineage>
</organism>
<evidence type="ECO:0000313" key="9">
    <source>
        <dbReference type="EMBL" id="MBB3130160.1"/>
    </source>
</evidence>
<dbReference type="PANTHER" id="PTHR43744">
    <property type="entry name" value="ABC TRANSPORTER PERMEASE PROTEIN MG189-RELATED-RELATED"/>
    <property type="match status" value="1"/>
</dbReference>
<accession>A0A839TX43</accession>
<evidence type="ECO:0000256" key="2">
    <source>
        <dbReference type="ARBA" id="ARBA00022448"/>
    </source>
</evidence>
<protein>
    <submittedName>
        <fullName evidence="9">ABC-type glycerol-3-phosphate transport system permease component</fullName>
    </submittedName>
</protein>
<feature type="transmembrane region" description="Helical" evidence="7">
    <location>
        <begin position="80"/>
        <end position="106"/>
    </location>
</feature>
<gene>
    <name evidence="9" type="ORF">FHS19_004865</name>
</gene>
<sequence length="287" mass="31795">MTMSFTKFIARFNRGLLYAFMIALVGFTSLPIVYMISTAFKPLDELFLYPPRFFVQKPTLRSFFDLLTATDSSVVPFSRYIFNSVFVSVAVVLSSLVVCCLGAYVLSKFKPPGAGFIFSVILSALMFSPQVTQIPTYMIVSSLGLVNTYWALILPKIAVAFNIFLMKQFFDQIPDALIEAAHIDGASDWKIFWRVIMAVSKPAWATLIIFSFIGNWNDFFSALVFTTSESMKTLPLAIQTLAGGPGVVARTGALAAGTFLMTLPPILIFLLFQKLIMNTMVHSGIKS</sequence>
<keyword evidence="3" id="KW-1003">Cell membrane</keyword>
<evidence type="ECO:0000259" key="8">
    <source>
        <dbReference type="PROSITE" id="PS50928"/>
    </source>
</evidence>
<evidence type="ECO:0000256" key="5">
    <source>
        <dbReference type="ARBA" id="ARBA00022989"/>
    </source>
</evidence>
<keyword evidence="6 7" id="KW-0472">Membrane</keyword>
<dbReference type="Pfam" id="PF00528">
    <property type="entry name" value="BPD_transp_1"/>
    <property type="match status" value="1"/>
</dbReference>
<dbReference type="Proteomes" id="UP000517523">
    <property type="component" value="Unassembled WGS sequence"/>
</dbReference>
<keyword evidence="5 7" id="KW-1133">Transmembrane helix</keyword>
<keyword evidence="4 7" id="KW-0812">Transmembrane</keyword>
<comment type="subcellular location">
    <subcellularLocation>
        <location evidence="1 7">Cell membrane</location>
        <topology evidence="1 7">Multi-pass membrane protein</topology>
    </subcellularLocation>
</comment>
<feature type="transmembrane region" description="Helical" evidence="7">
    <location>
        <begin position="16"/>
        <end position="36"/>
    </location>
</feature>
<name>A0A839TX43_9BACL</name>
<dbReference type="PROSITE" id="PS50928">
    <property type="entry name" value="ABC_TM1"/>
    <property type="match status" value="1"/>
</dbReference>
<comment type="similarity">
    <text evidence="7">Belongs to the binding-protein-dependent transport system permease family.</text>
</comment>
<dbReference type="SUPFAM" id="SSF161098">
    <property type="entry name" value="MetI-like"/>
    <property type="match status" value="1"/>
</dbReference>
<feature type="transmembrane region" description="Helical" evidence="7">
    <location>
        <begin position="113"/>
        <end position="129"/>
    </location>
</feature>